<feature type="compositionally biased region" description="Low complexity" evidence="1">
    <location>
        <begin position="219"/>
        <end position="241"/>
    </location>
</feature>
<reference evidence="3" key="1">
    <citation type="journal article" date="2014" name="Proc. Natl. Acad. Sci. U.S.A.">
        <title>Extensive sampling of basidiomycete genomes demonstrates inadequacy of the white-rot/brown-rot paradigm for wood decay fungi.</title>
        <authorList>
            <person name="Riley R."/>
            <person name="Salamov A.A."/>
            <person name="Brown D.W."/>
            <person name="Nagy L.G."/>
            <person name="Floudas D."/>
            <person name="Held B.W."/>
            <person name="Levasseur A."/>
            <person name="Lombard V."/>
            <person name="Morin E."/>
            <person name="Otillar R."/>
            <person name="Lindquist E.A."/>
            <person name="Sun H."/>
            <person name="LaButti K.M."/>
            <person name="Schmutz J."/>
            <person name="Jabbour D."/>
            <person name="Luo H."/>
            <person name="Baker S.E."/>
            <person name="Pisabarro A.G."/>
            <person name="Walton J.D."/>
            <person name="Blanchette R.A."/>
            <person name="Henrissat B."/>
            <person name="Martin F."/>
            <person name="Cullen D."/>
            <person name="Hibbett D.S."/>
            <person name="Grigoriev I.V."/>
        </authorList>
    </citation>
    <scope>NUCLEOTIDE SEQUENCE [LARGE SCALE GENOMIC DNA]</scope>
    <source>
        <strain evidence="3">CBS 339.88</strain>
    </source>
</reference>
<dbReference type="AlphaFoldDB" id="A0A067SCQ0"/>
<dbReference type="Proteomes" id="UP000027222">
    <property type="component" value="Unassembled WGS sequence"/>
</dbReference>
<gene>
    <name evidence="2" type="ORF">GALMADRAFT_230998</name>
</gene>
<feature type="region of interest" description="Disordered" evidence="1">
    <location>
        <begin position="219"/>
        <end position="251"/>
    </location>
</feature>
<dbReference type="HOGENOM" id="CLU_924509_0_0_1"/>
<sequence length="301" mass="33202">MSSATQEMSRPHVSNLLYILRRANAHYSQVAAAVRNSLRPTYHARKHARSLKLKVSIEAALKLDPKQISTIPLPVIDRVVSPPPAPQFLMVKKPSRPTLRCDIPQNVHADEVLSCVSAYSNVALTPDLSVKVDAPKVLRGQNVPWRPVTSRWSASTVDEEGEGVNVVYSSDYEEGMDLPRTADEEDIAFSPVGPLPSVTGRSPPRLQVPVDLSRLSWGSDLSSGLSSGTSSRSSSSSSITGPVTPDEEIPKLTISIKRKSIACDIDMEDDSLEKRPKYDRKPWVHPTTKRPMHKMPAPRRF</sequence>
<evidence type="ECO:0000313" key="2">
    <source>
        <dbReference type="EMBL" id="KDR68671.1"/>
    </source>
</evidence>
<feature type="region of interest" description="Disordered" evidence="1">
    <location>
        <begin position="265"/>
        <end position="301"/>
    </location>
</feature>
<accession>A0A067SCQ0</accession>
<dbReference type="OrthoDB" id="3034033at2759"/>
<feature type="region of interest" description="Disordered" evidence="1">
    <location>
        <begin position="187"/>
        <end position="206"/>
    </location>
</feature>
<feature type="compositionally biased region" description="Basic and acidic residues" evidence="1">
    <location>
        <begin position="272"/>
        <end position="282"/>
    </location>
</feature>
<evidence type="ECO:0000256" key="1">
    <source>
        <dbReference type="SAM" id="MobiDB-lite"/>
    </source>
</evidence>
<proteinExistence type="predicted"/>
<evidence type="ECO:0000313" key="3">
    <source>
        <dbReference type="Proteomes" id="UP000027222"/>
    </source>
</evidence>
<name>A0A067SCQ0_GALM3</name>
<dbReference type="EMBL" id="KL142406">
    <property type="protein sequence ID" value="KDR68671.1"/>
    <property type="molecule type" value="Genomic_DNA"/>
</dbReference>
<protein>
    <submittedName>
        <fullName evidence="2">Uncharacterized protein</fullName>
    </submittedName>
</protein>
<feature type="compositionally biased region" description="Basic residues" evidence="1">
    <location>
        <begin position="287"/>
        <end position="301"/>
    </location>
</feature>
<keyword evidence="3" id="KW-1185">Reference proteome</keyword>
<organism evidence="2 3">
    <name type="scientific">Galerina marginata (strain CBS 339.88)</name>
    <dbReference type="NCBI Taxonomy" id="685588"/>
    <lineage>
        <taxon>Eukaryota</taxon>
        <taxon>Fungi</taxon>
        <taxon>Dikarya</taxon>
        <taxon>Basidiomycota</taxon>
        <taxon>Agaricomycotina</taxon>
        <taxon>Agaricomycetes</taxon>
        <taxon>Agaricomycetidae</taxon>
        <taxon>Agaricales</taxon>
        <taxon>Agaricineae</taxon>
        <taxon>Strophariaceae</taxon>
        <taxon>Galerina</taxon>
    </lineage>
</organism>